<dbReference type="InterPro" id="IPR006860">
    <property type="entry name" value="FecR"/>
</dbReference>
<protein>
    <recommendedName>
        <fullName evidence="3">FecR protein domain-containing protein</fullName>
    </recommendedName>
</protein>
<feature type="region of interest" description="Disordered" evidence="1">
    <location>
        <begin position="404"/>
        <end position="442"/>
    </location>
</feature>
<dbReference type="Pfam" id="PF04773">
    <property type="entry name" value="FecR"/>
    <property type="match status" value="1"/>
</dbReference>
<feature type="chain" id="PRO_5019727049" description="FecR protein domain-containing protein" evidence="2">
    <location>
        <begin position="30"/>
        <end position="1003"/>
    </location>
</feature>
<reference evidence="4 5" key="1">
    <citation type="submission" date="2018-10" db="EMBL/GenBank/DDBJ databases">
        <title>Cohnella sp. M2MS4P-1, whole genome shotgun sequence.</title>
        <authorList>
            <person name="Tuo L."/>
        </authorList>
    </citation>
    <scope>NUCLEOTIDE SEQUENCE [LARGE SCALE GENOMIC DNA]</scope>
    <source>
        <strain evidence="4 5">M2MS4P-1</strain>
    </source>
</reference>
<name>A0A494Y1K8_9BACL</name>
<evidence type="ECO:0000313" key="5">
    <source>
        <dbReference type="Proteomes" id="UP000282076"/>
    </source>
</evidence>
<evidence type="ECO:0000313" key="4">
    <source>
        <dbReference type="EMBL" id="RKP54317.1"/>
    </source>
</evidence>
<gene>
    <name evidence="4" type="ORF">D7Z26_13215</name>
</gene>
<comment type="caution">
    <text evidence="4">The sequence shown here is derived from an EMBL/GenBank/DDBJ whole genome shotgun (WGS) entry which is preliminary data.</text>
</comment>
<dbReference type="PANTHER" id="PTHR38731">
    <property type="entry name" value="LIPL45-RELATED LIPOPROTEIN-RELATED"/>
    <property type="match status" value="1"/>
</dbReference>
<dbReference type="PANTHER" id="PTHR38731:SF1">
    <property type="entry name" value="FECR PROTEIN DOMAIN-CONTAINING PROTEIN"/>
    <property type="match status" value="1"/>
</dbReference>
<dbReference type="AlphaFoldDB" id="A0A494Y1K8"/>
<keyword evidence="5" id="KW-1185">Reference proteome</keyword>
<dbReference type="Proteomes" id="UP000282076">
    <property type="component" value="Unassembled WGS sequence"/>
</dbReference>
<dbReference type="EMBL" id="RBZM01000005">
    <property type="protein sequence ID" value="RKP54317.1"/>
    <property type="molecule type" value="Genomic_DNA"/>
</dbReference>
<feature type="signal peptide" evidence="2">
    <location>
        <begin position="1"/>
        <end position="29"/>
    </location>
</feature>
<feature type="region of interest" description="Disordered" evidence="1">
    <location>
        <begin position="369"/>
        <end position="392"/>
    </location>
</feature>
<sequence length="1003" mass="110763">MLKKQTLRFLVLILALLPLLGALAQGASAATSRVAVVKELKGSVKVKKAGGSKEFTAFAKMSLNEGDILIVGEGGSAVLQFANGTSEDDQMGVSSNTTLTFSKLSDRNGTTTKVSMLKGSVWSSVKSIKNKDDQFTLETPTAIMGVRGTNLFVGVDPLTGESKFFIASGVGQVTPKAANGQDPRNSYFIYPSQQLSLDDSQSGDLQGNIIPVDLDSLIRNVSPKIIEEIIKSKAAIDKENEDFINKQKQLLENGGQAETNTTLDIKTLSDLERISRNLDNLISNLVKKAIDNNIVNKDAIKKIVDEANLNLAKKINLDNVQPLELTDKEKAKQAEILKKLKEKEDQLKKQKELEDAKRKQEELLKKLEEQKKKTQDANKAAEELKKKKAKEEYEKQLAEVERKKFEEENKKREEELKQQQQTASPSPGTGSGGGGIVTPPVTLPDGITGLSITNGSQSLSLKRSNSFYKQYSVNAGANASSINVQFSFGSDVTKVELMTLNSEETMPTVTTWSTSGEIKSISIPNEGYNVFSIKVSKANPLQSEFENCSILYVLRGVSEPVWPNANAAFTLYPEGEDEQSISLDQNFAAVVPAEIGTIYLVPGFTENETSILPSRILVNGVELNNMYGFFIELNFGVNQVIYETEDMSGYYTHAYSFTITRAAKPTGVLSWTINGQENSIQPVSGYYGSHDARFSASIANTETNLTTLKIELVEGIRNAYLQVNYEQENVDLEGGINSISLPVENNAYNKFVLVIGESSFELMIKVGEPEYAFLYAGGIEASIYRDYAEYYQAIYAEDSSFFVGLPTGTEDVEFNLHNFLGNLDATTNDIRFIWHNAEIKRPWYSEGSNYYYIQGLENGVNSVTIIYDPFHNGTGKTFRLWIYVGEIPNSLALSSISGTLGESSVLHEVSDYRNVEDFTFTGTLQQSGQVTLNLVLNDSSSNLDLSLYDENDDSLTVVKTSQGHYQVKWKVTSFVWAQIFSFVVVDNQGRRIKYEVVFPGNPA</sequence>
<evidence type="ECO:0000256" key="1">
    <source>
        <dbReference type="SAM" id="MobiDB-lite"/>
    </source>
</evidence>
<feature type="compositionally biased region" description="Basic and acidic residues" evidence="1">
    <location>
        <begin position="404"/>
        <end position="417"/>
    </location>
</feature>
<dbReference type="Gene3D" id="2.60.120.1440">
    <property type="match status" value="1"/>
</dbReference>
<dbReference type="OrthoDB" id="2888245at2"/>
<feature type="domain" description="FecR protein" evidence="3">
    <location>
        <begin position="70"/>
        <end position="156"/>
    </location>
</feature>
<accession>A0A494Y1K8</accession>
<proteinExistence type="predicted"/>
<feature type="compositionally biased region" description="Low complexity" evidence="1">
    <location>
        <begin position="418"/>
        <end position="428"/>
    </location>
</feature>
<evidence type="ECO:0000259" key="3">
    <source>
        <dbReference type="Pfam" id="PF04773"/>
    </source>
</evidence>
<evidence type="ECO:0000256" key="2">
    <source>
        <dbReference type="SAM" id="SignalP"/>
    </source>
</evidence>
<dbReference type="RefSeq" id="WP_120977423.1">
    <property type="nucleotide sequence ID" value="NZ_RBZM01000005.1"/>
</dbReference>
<organism evidence="4 5">
    <name type="scientific">Cohnella endophytica</name>
    <dbReference type="NCBI Taxonomy" id="2419778"/>
    <lineage>
        <taxon>Bacteria</taxon>
        <taxon>Bacillati</taxon>
        <taxon>Bacillota</taxon>
        <taxon>Bacilli</taxon>
        <taxon>Bacillales</taxon>
        <taxon>Paenibacillaceae</taxon>
        <taxon>Cohnella</taxon>
    </lineage>
</organism>
<keyword evidence="2" id="KW-0732">Signal</keyword>